<keyword evidence="2" id="KW-1185">Reference proteome</keyword>
<dbReference type="SUPFAM" id="SSF69318">
    <property type="entry name" value="Integrin alpha N-terminal domain"/>
    <property type="match status" value="1"/>
</dbReference>
<protein>
    <recommendedName>
        <fullName evidence="3">VCBS repeat-containing protein</fullName>
    </recommendedName>
</protein>
<comment type="caution">
    <text evidence="1">The sequence shown here is derived from an EMBL/GenBank/DDBJ whole genome shotgun (WGS) entry which is preliminary data.</text>
</comment>
<gene>
    <name evidence="1" type="ORF">J2Z20_000802</name>
</gene>
<dbReference type="EMBL" id="JAGGKP010000001">
    <property type="protein sequence ID" value="MBP1935941.1"/>
    <property type="molecule type" value="Genomic_DNA"/>
</dbReference>
<dbReference type="PROSITE" id="PS51257">
    <property type="entry name" value="PROKAR_LIPOPROTEIN"/>
    <property type="match status" value="1"/>
</dbReference>
<organism evidence="1 2">
    <name type="scientific">Paenibacillus sediminis</name>
    <dbReference type="NCBI Taxonomy" id="664909"/>
    <lineage>
        <taxon>Bacteria</taxon>
        <taxon>Bacillati</taxon>
        <taxon>Bacillota</taxon>
        <taxon>Bacilli</taxon>
        <taxon>Bacillales</taxon>
        <taxon>Paenibacillaceae</taxon>
        <taxon>Paenibacillus</taxon>
    </lineage>
</organism>
<dbReference type="Proteomes" id="UP001519273">
    <property type="component" value="Unassembled WGS sequence"/>
</dbReference>
<name>A0ABS4H082_9BACL</name>
<reference evidence="1 2" key="1">
    <citation type="submission" date="2021-03" db="EMBL/GenBank/DDBJ databases">
        <title>Genomic Encyclopedia of Type Strains, Phase IV (KMG-IV): sequencing the most valuable type-strain genomes for metagenomic binning, comparative biology and taxonomic classification.</title>
        <authorList>
            <person name="Goeker M."/>
        </authorList>
    </citation>
    <scope>NUCLEOTIDE SEQUENCE [LARGE SCALE GENOMIC DNA]</scope>
    <source>
        <strain evidence="1 2">DSM 23491</strain>
    </source>
</reference>
<accession>A0ABS4H082</accession>
<evidence type="ECO:0000313" key="1">
    <source>
        <dbReference type="EMBL" id="MBP1935941.1"/>
    </source>
</evidence>
<evidence type="ECO:0000313" key="2">
    <source>
        <dbReference type="Proteomes" id="UP001519273"/>
    </source>
</evidence>
<dbReference type="InterPro" id="IPR028994">
    <property type="entry name" value="Integrin_alpha_N"/>
</dbReference>
<evidence type="ECO:0008006" key="3">
    <source>
        <dbReference type="Google" id="ProtNLM"/>
    </source>
</evidence>
<proteinExistence type="predicted"/>
<sequence>MLKSKWIRALLGCVILLMISGCELTMDPKSLMKTPELSVDRENIKSVITAQLPEGSTIIRPRDATNTSSIRITDLNHDGINETVVFYETPDDTVRIHGMILEKKGNTWMKQLTFDGEGIVLESFELKDVTNDGKIDIVAGYSSGDDELQKGLVVYTYNGKTLDKELELPYTKFVLDDLNGDKINDISVISLKRNEYASVTVYQYDSGFKELDKLQLDPYVNEFYNVVSGNVAKNRKGLILDTSVGTHSAYSHVIVMENQKLIDVLPQDQTFKDYQTYSGDVNGDGILELGLLETPKGWEYVSFDEIPWLFSYYQWDGESGLKFVMQQYRDLKGRFYFNFPKEWYNKVTVDPKSNKDQYLKFVIYDTGETVAEIQFFSLSQWERVKSNWEMIARDNDKVIGFRSSKELKLGTTDK</sequence>